<reference evidence="1 2" key="1">
    <citation type="submission" date="2021-06" db="EMBL/GenBank/DDBJ databases">
        <authorList>
            <person name="Kallberg Y."/>
            <person name="Tangrot J."/>
            <person name="Rosling A."/>
        </authorList>
    </citation>
    <scope>NUCLEOTIDE SEQUENCE [LARGE SCALE GENOMIC DNA]</scope>
    <source>
        <strain evidence="1 2">120-4 pot B 10/14</strain>
    </source>
</reference>
<evidence type="ECO:0000313" key="2">
    <source>
        <dbReference type="Proteomes" id="UP000789901"/>
    </source>
</evidence>
<keyword evidence="2" id="KW-1185">Reference proteome</keyword>
<dbReference type="Proteomes" id="UP000789901">
    <property type="component" value="Unassembled WGS sequence"/>
</dbReference>
<proteinExistence type="predicted"/>
<name>A0ABN7XB90_GIGMA</name>
<comment type="caution">
    <text evidence="1">The sequence shown here is derived from an EMBL/GenBank/DDBJ whole genome shotgun (WGS) entry which is preliminary data.</text>
</comment>
<sequence length="75" mass="8453">IIKAILDQFNPFVVNFHSITTNNNIDNLHLIIKANHGLDQLTYSVPTASQVAAIWVEDYDPVDFVKQDIIVESKS</sequence>
<evidence type="ECO:0000313" key="1">
    <source>
        <dbReference type="EMBL" id="CAG8852469.1"/>
    </source>
</evidence>
<dbReference type="EMBL" id="CAJVQB010112352">
    <property type="protein sequence ID" value="CAG8852469.1"/>
    <property type="molecule type" value="Genomic_DNA"/>
</dbReference>
<feature type="non-terminal residue" evidence="1">
    <location>
        <position position="1"/>
    </location>
</feature>
<protein>
    <submittedName>
        <fullName evidence="1">38482_t:CDS:1</fullName>
    </submittedName>
</protein>
<accession>A0ABN7XB90</accession>
<organism evidence="1 2">
    <name type="scientific">Gigaspora margarita</name>
    <dbReference type="NCBI Taxonomy" id="4874"/>
    <lineage>
        <taxon>Eukaryota</taxon>
        <taxon>Fungi</taxon>
        <taxon>Fungi incertae sedis</taxon>
        <taxon>Mucoromycota</taxon>
        <taxon>Glomeromycotina</taxon>
        <taxon>Glomeromycetes</taxon>
        <taxon>Diversisporales</taxon>
        <taxon>Gigasporaceae</taxon>
        <taxon>Gigaspora</taxon>
    </lineage>
</organism>
<gene>
    <name evidence="1" type="ORF">GMARGA_LOCUS41290</name>
</gene>